<keyword evidence="4" id="KW-1185">Reference proteome</keyword>
<feature type="transmembrane region" description="Helical" evidence="2">
    <location>
        <begin position="215"/>
        <end position="238"/>
    </location>
</feature>
<feature type="transmembrane region" description="Helical" evidence="2">
    <location>
        <begin position="174"/>
        <end position="194"/>
    </location>
</feature>
<feature type="transmembrane region" description="Helical" evidence="2">
    <location>
        <begin position="138"/>
        <end position="162"/>
    </location>
</feature>
<keyword evidence="2" id="KW-0812">Transmembrane</keyword>
<feature type="transmembrane region" description="Helical" evidence="2">
    <location>
        <begin position="250"/>
        <end position="278"/>
    </location>
</feature>
<proteinExistence type="predicted"/>
<protein>
    <submittedName>
        <fullName evidence="3">Uncharacterized protein</fullName>
    </submittedName>
</protein>
<evidence type="ECO:0000256" key="2">
    <source>
        <dbReference type="SAM" id="Phobius"/>
    </source>
</evidence>
<reference evidence="3" key="2">
    <citation type="journal article" date="2024" name="Plant">
        <title>Genomic evolution and insights into agronomic trait innovations of Sesamum species.</title>
        <authorList>
            <person name="Miao H."/>
            <person name="Wang L."/>
            <person name="Qu L."/>
            <person name="Liu H."/>
            <person name="Sun Y."/>
            <person name="Le M."/>
            <person name="Wang Q."/>
            <person name="Wei S."/>
            <person name="Zheng Y."/>
            <person name="Lin W."/>
            <person name="Duan Y."/>
            <person name="Cao H."/>
            <person name="Xiong S."/>
            <person name="Wang X."/>
            <person name="Wei L."/>
            <person name="Li C."/>
            <person name="Ma Q."/>
            <person name="Ju M."/>
            <person name="Zhao R."/>
            <person name="Li G."/>
            <person name="Mu C."/>
            <person name="Tian Q."/>
            <person name="Mei H."/>
            <person name="Zhang T."/>
            <person name="Gao T."/>
            <person name="Zhang H."/>
        </authorList>
    </citation>
    <scope>NUCLEOTIDE SEQUENCE</scope>
    <source>
        <strain evidence="3">3651</strain>
    </source>
</reference>
<dbReference type="Proteomes" id="UP001293254">
    <property type="component" value="Unassembled WGS sequence"/>
</dbReference>
<sequence length="306" mass="34113">MGEGIPLTPSCNMKPASSSSPSVSSISGIIRKAIYLPLKNKKIMGQVFVMILFPFFILVLLHSLIATPLMAKVEDSYENSSLDHQDLISLVVIEIPFAFAFSLLLLFASAITTLASVSTHRGASLSLLEMVLSLKSTLKIFFVSGLYISFLMTAFVGVTIILTRLTTLMGVLSALTYPYLASICTLVLVISTVEDECHWKMAVRRSIEITRHGRFHGYFLMLMLILLSVPVYVLFYVISTDDDDGNGLIMQFSFLLVATVLFCLTNFFNNVVYSLFYLDYKQKNGEKIEEVETQYHSVPTSTNSDR</sequence>
<evidence type="ECO:0000313" key="3">
    <source>
        <dbReference type="EMBL" id="KAK4413687.1"/>
    </source>
</evidence>
<reference evidence="3" key="1">
    <citation type="submission" date="2020-06" db="EMBL/GenBank/DDBJ databases">
        <authorList>
            <person name="Li T."/>
            <person name="Hu X."/>
            <person name="Zhang T."/>
            <person name="Song X."/>
            <person name="Zhang H."/>
            <person name="Dai N."/>
            <person name="Sheng W."/>
            <person name="Hou X."/>
            <person name="Wei L."/>
        </authorList>
    </citation>
    <scope>NUCLEOTIDE SEQUENCE</scope>
    <source>
        <strain evidence="3">3651</strain>
        <tissue evidence="3">Leaf</tissue>
    </source>
</reference>
<comment type="caution">
    <text evidence="3">The sequence shown here is derived from an EMBL/GenBank/DDBJ whole genome shotgun (WGS) entry which is preliminary data.</text>
</comment>
<organism evidence="3 4">
    <name type="scientific">Sesamum alatum</name>
    <dbReference type="NCBI Taxonomy" id="300844"/>
    <lineage>
        <taxon>Eukaryota</taxon>
        <taxon>Viridiplantae</taxon>
        <taxon>Streptophyta</taxon>
        <taxon>Embryophyta</taxon>
        <taxon>Tracheophyta</taxon>
        <taxon>Spermatophyta</taxon>
        <taxon>Magnoliopsida</taxon>
        <taxon>eudicotyledons</taxon>
        <taxon>Gunneridae</taxon>
        <taxon>Pentapetalae</taxon>
        <taxon>asterids</taxon>
        <taxon>lamiids</taxon>
        <taxon>Lamiales</taxon>
        <taxon>Pedaliaceae</taxon>
        <taxon>Sesamum</taxon>
    </lineage>
</organism>
<evidence type="ECO:0000256" key="1">
    <source>
        <dbReference type="SAM" id="MobiDB-lite"/>
    </source>
</evidence>
<dbReference type="PANTHER" id="PTHR33133">
    <property type="entry name" value="OS08G0107100 PROTEIN-RELATED"/>
    <property type="match status" value="1"/>
</dbReference>
<keyword evidence="2" id="KW-1133">Transmembrane helix</keyword>
<gene>
    <name evidence="3" type="ORF">Salat_2781500</name>
</gene>
<dbReference type="PANTHER" id="PTHR33133:SF27">
    <property type="entry name" value="G-PROTEIN COUPLED RECEPTORS FAMILY 1 PROFILE DOMAIN-CONTAINING PROTEIN"/>
    <property type="match status" value="1"/>
</dbReference>
<feature type="region of interest" description="Disordered" evidence="1">
    <location>
        <begin position="1"/>
        <end position="20"/>
    </location>
</feature>
<feature type="transmembrane region" description="Helical" evidence="2">
    <location>
        <begin position="47"/>
        <end position="67"/>
    </location>
</feature>
<name>A0AAE2C977_9LAMI</name>
<accession>A0AAE2C977</accession>
<keyword evidence="2" id="KW-0472">Membrane</keyword>
<dbReference type="AlphaFoldDB" id="A0AAE2C977"/>
<feature type="transmembrane region" description="Helical" evidence="2">
    <location>
        <begin position="87"/>
        <end position="117"/>
    </location>
</feature>
<dbReference type="EMBL" id="JACGWO010000012">
    <property type="protein sequence ID" value="KAK4413687.1"/>
    <property type="molecule type" value="Genomic_DNA"/>
</dbReference>
<evidence type="ECO:0000313" key="4">
    <source>
        <dbReference type="Proteomes" id="UP001293254"/>
    </source>
</evidence>